<dbReference type="RefSeq" id="WP_127016830.1">
    <property type="nucleotide sequence ID" value="NZ_CP016379.1"/>
</dbReference>
<keyword evidence="3" id="KW-1185">Reference proteome</keyword>
<evidence type="ECO:0000256" key="1">
    <source>
        <dbReference type="SAM" id="Phobius"/>
    </source>
</evidence>
<feature type="transmembrane region" description="Helical" evidence="1">
    <location>
        <begin position="6"/>
        <end position="26"/>
    </location>
</feature>
<reference evidence="2 3" key="1">
    <citation type="submission" date="2016-07" db="EMBL/GenBank/DDBJ databases">
        <title>Genome and transcriptome analysis of iron-reducing fermentative bacteria Anoxybacter fermentans.</title>
        <authorList>
            <person name="Zeng X."/>
            <person name="Shao Z."/>
        </authorList>
    </citation>
    <scope>NUCLEOTIDE SEQUENCE [LARGE SCALE GENOMIC DNA]</scope>
    <source>
        <strain evidence="2 3">DY22613</strain>
    </source>
</reference>
<dbReference type="KEGG" id="aft:BBF96_08895"/>
<dbReference type="EMBL" id="CP016379">
    <property type="protein sequence ID" value="AZR73490.1"/>
    <property type="molecule type" value="Genomic_DNA"/>
</dbReference>
<protein>
    <submittedName>
        <fullName evidence="2">Uncharacterized protein</fullName>
    </submittedName>
</protein>
<proteinExistence type="predicted"/>
<accession>A0A3Q9HQP9</accession>
<name>A0A3Q9HQP9_9FIRM</name>
<dbReference type="Proteomes" id="UP000267250">
    <property type="component" value="Chromosome"/>
</dbReference>
<evidence type="ECO:0000313" key="2">
    <source>
        <dbReference type="EMBL" id="AZR73490.1"/>
    </source>
</evidence>
<gene>
    <name evidence="2" type="ORF">BBF96_08895</name>
</gene>
<keyword evidence="1" id="KW-1133">Transmembrane helix</keyword>
<evidence type="ECO:0000313" key="3">
    <source>
        <dbReference type="Proteomes" id="UP000267250"/>
    </source>
</evidence>
<dbReference type="AlphaFoldDB" id="A0A3Q9HQP9"/>
<sequence length="184" mass="22024">MKKRVWKYFILFIITCLIILLSYQLWKDKEKIRDKKEQITLGELLLFNEVIRITIEYQEYIYQGKLHGKSGYIPLYKKDEFFIDILSSLSNIKMDEIERDLYAGVRTKPITHTIILHYNDLVQISLNYSKIHNKIIFWGGAPDYIRNKEVLDILIPSFSVPIYEEFWRLLDSIQDNKKLIKLST</sequence>
<keyword evidence="1" id="KW-0812">Transmembrane</keyword>
<keyword evidence="1" id="KW-0472">Membrane</keyword>
<organism evidence="2 3">
    <name type="scientific">Anoxybacter fermentans</name>
    <dbReference type="NCBI Taxonomy" id="1323375"/>
    <lineage>
        <taxon>Bacteria</taxon>
        <taxon>Bacillati</taxon>
        <taxon>Bacillota</taxon>
        <taxon>Clostridia</taxon>
        <taxon>Halanaerobiales</taxon>
        <taxon>Anoxybacter</taxon>
    </lineage>
</organism>